<dbReference type="RefSeq" id="WP_011584675.1">
    <property type="nucleotide sequence ID" value="NC_008255.1"/>
</dbReference>
<organism evidence="3 4">
    <name type="scientific">Cytophaga hutchinsonii (strain ATCC 33406 / DSM 1761 / CIP 103989 / NBRC 15051 / NCIMB 9469 / D465)</name>
    <dbReference type="NCBI Taxonomy" id="269798"/>
    <lineage>
        <taxon>Bacteria</taxon>
        <taxon>Pseudomonadati</taxon>
        <taxon>Bacteroidota</taxon>
        <taxon>Cytophagia</taxon>
        <taxon>Cytophagales</taxon>
        <taxon>Cytophagaceae</taxon>
        <taxon>Cytophaga</taxon>
    </lineage>
</organism>
<accession>A0A6N4SQJ6</accession>
<name>A0A6N4SQJ6_CYTH3</name>
<evidence type="ECO:0000256" key="1">
    <source>
        <dbReference type="SAM" id="MobiDB-lite"/>
    </source>
</evidence>
<feature type="signal peptide" evidence="2">
    <location>
        <begin position="1"/>
        <end position="20"/>
    </location>
</feature>
<keyword evidence="4" id="KW-1185">Reference proteome</keyword>
<evidence type="ECO:0000313" key="3">
    <source>
        <dbReference type="EMBL" id="ABG58560.1"/>
    </source>
</evidence>
<dbReference type="Proteomes" id="UP000001822">
    <property type="component" value="Chromosome"/>
</dbReference>
<gene>
    <name evidence="3" type="ordered locus">CHU_1288</name>
</gene>
<keyword evidence="2" id="KW-0732">Signal</keyword>
<feature type="chain" id="PRO_5027058717" evidence="2">
    <location>
        <begin position="21"/>
        <end position="53"/>
    </location>
</feature>
<feature type="compositionally biased region" description="Low complexity" evidence="1">
    <location>
        <begin position="34"/>
        <end position="44"/>
    </location>
</feature>
<evidence type="ECO:0000313" key="4">
    <source>
        <dbReference type="Proteomes" id="UP000001822"/>
    </source>
</evidence>
<dbReference type="EMBL" id="CP000383">
    <property type="protein sequence ID" value="ABG58560.1"/>
    <property type="molecule type" value="Genomic_DNA"/>
</dbReference>
<dbReference type="KEGG" id="chu:CHU_1288"/>
<sequence length="53" mass="5277">MKKIVFGIVFVALAAGTLSAAVNDGGKGKKKKSCCQSGSSCGSQDKTTTAPAK</sequence>
<evidence type="ECO:0000256" key="2">
    <source>
        <dbReference type="SAM" id="SignalP"/>
    </source>
</evidence>
<dbReference type="AlphaFoldDB" id="A0A6N4SQJ6"/>
<reference evidence="3 4" key="1">
    <citation type="journal article" date="2007" name="Appl. Environ. Microbiol.">
        <title>Genome sequence of the cellulolytic gliding bacterium Cytophaga hutchinsonii.</title>
        <authorList>
            <person name="Xie G."/>
            <person name="Bruce D.C."/>
            <person name="Challacombe J.F."/>
            <person name="Chertkov O."/>
            <person name="Detter J.C."/>
            <person name="Gilna P."/>
            <person name="Han C.S."/>
            <person name="Lucas S."/>
            <person name="Misra M."/>
            <person name="Myers G.L."/>
            <person name="Richardson P."/>
            <person name="Tapia R."/>
            <person name="Thayer N."/>
            <person name="Thompson L.S."/>
            <person name="Brettin T.S."/>
            <person name="Henrissat B."/>
            <person name="Wilson D.B."/>
            <person name="McBride M.J."/>
        </authorList>
    </citation>
    <scope>NUCLEOTIDE SEQUENCE [LARGE SCALE GENOMIC DNA]</scope>
    <source>
        <strain evidence="4">ATCC 33406 / DSM 1761 / CIP 103989 / NBRC 15051 / NCIMB 9469 / D465</strain>
    </source>
</reference>
<protein>
    <submittedName>
        <fullName evidence="3">Uncharacterized protein</fullName>
    </submittedName>
</protein>
<feature type="region of interest" description="Disordered" evidence="1">
    <location>
        <begin position="24"/>
        <end position="53"/>
    </location>
</feature>
<proteinExistence type="predicted"/>